<dbReference type="EMBL" id="CP069042">
    <property type="protein sequence ID" value="QRD06218.1"/>
    <property type="molecule type" value="Genomic_DNA"/>
</dbReference>
<reference evidence="3" key="1">
    <citation type="journal article" date="2021" name="BMC Genomics">
        <title>Chromosome-level genome assembly and manually-curated proteome of model necrotroph Parastagonospora nodorum Sn15 reveals a genome-wide trove of candidate effector homologs, and redundancy of virulence-related functions within an accessory chromosome.</title>
        <authorList>
            <person name="Bertazzoni S."/>
            <person name="Jones D.A.B."/>
            <person name="Phan H.T."/>
            <person name="Tan K.-C."/>
            <person name="Hane J.K."/>
        </authorList>
    </citation>
    <scope>NUCLEOTIDE SEQUENCE [LARGE SCALE GENOMIC DNA]</scope>
    <source>
        <strain evidence="3">SN15 / ATCC MYA-4574 / FGSC 10173)</strain>
    </source>
</reference>
<evidence type="ECO:0000313" key="3">
    <source>
        <dbReference type="Proteomes" id="UP000663193"/>
    </source>
</evidence>
<protein>
    <submittedName>
        <fullName evidence="2">Uncharacterized protein</fullName>
    </submittedName>
</protein>
<dbReference type="Proteomes" id="UP000663193">
    <property type="component" value="Chromosome 20"/>
</dbReference>
<dbReference type="VEuPathDB" id="FungiDB:JI435_147800"/>
<dbReference type="KEGG" id="pno:SNOG_14780"/>
<feature type="signal peptide" evidence="1">
    <location>
        <begin position="1"/>
        <end position="19"/>
    </location>
</feature>
<dbReference type="OrthoDB" id="3787080at2759"/>
<dbReference type="OMA" id="QVRMHVF"/>
<proteinExistence type="predicted"/>
<keyword evidence="3" id="KW-1185">Reference proteome</keyword>
<sequence>MRLTTMITTLFLAIQSAYTFPTGETLVTINLFGRSRTCGGAPTTLNLVAGVCYSIAGNNSLRVIEHKAGLFYNSLHVYPSAKCNVAWTLQPLQDNCSDVSAYESIMVVT</sequence>
<evidence type="ECO:0000256" key="1">
    <source>
        <dbReference type="SAM" id="SignalP"/>
    </source>
</evidence>
<dbReference type="RefSeq" id="XP_001804963.1">
    <property type="nucleotide sequence ID" value="XM_001804911.1"/>
</dbReference>
<name>A0A7U2IAH4_PHANO</name>
<dbReference type="AlphaFoldDB" id="A0A7U2IAH4"/>
<organism evidence="2 3">
    <name type="scientific">Phaeosphaeria nodorum (strain SN15 / ATCC MYA-4574 / FGSC 10173)</name>
    <name type="common">Glume blotch fungus</name>
    <name type="synonym">Parastagonospora nodorum</name>
    <dbReference type="NCBI Taxonomy" id="321614"/>
    <lineage>
        <taxon>Eukaryota</taxon>
        <taxon>Fungi</taxon>
        <taxon>Dikarya</taxon>
        <taxon>Ascomycota</taxon>
        <taxon>Pezizomycotina</taxon>
        <taxon>Dothideomycetes</taxon>
        <taxon>Pleosporomycetidae</taxon>
        <taxon>Pleosporales</taxon>
        <taxon>Pleosporineae</taxon>
        <taxon>Phaeosphaeriaceae</taxon>
        <taxon>Parastagonospora</taxon>
    </lineage>
</organism>
<evidence type="ECO:0000313" key="2">
    <source>
        <dbReference type="EMBL" id="QRD06218.1"/>
    </source>
</evidence>
<accession>A0A7U2IAH4</accession>
<feature type="chain" id="PRO_5034098335" evidence="1">
    <location>
        <begin position="20"/>
        <end position="109"/>
    </location>
</feature>
<gene>
    <name evidence="2" type="ORF">JI435_147800</name>
</gene>
<keyword evidence="1" id="KW-0732">Signal</keyword>